<keyword evidence="1" id="KW-0472">Membrane</keyword>
<dbReference type="VEuPathDB" id="FungiDB:PC110_g18518"/>
<dbReference type="STRING" id="29920.A0A329RNX5"/>
<evidence type="ECO:0000313" key="3">
    <source>
        <dbReference type="EMBL" id="KAG2836898.1"/>
    </source>
</evidence>
<evidence type="ECO:0000256" key="1">
    <source>
        <dbReference type="SAM" id="Phobius"/>
    </source>
</evidence>
<dbReference type="Pfam" id="PF13843">
    <property type="entry name" value="DDE_Tnp_1_7"/>
    <property type="match status" value="1"/>
</dbReference>
<protein>
    <recommendedName>
        <fullName evidence="2">PiggyBac transposable element-derived protein domain-containing protein</fullName>
    </recommendedName>
</protein>
<evidence type="ECO:0000313" key="5">
    <source>
        <dbReference type="EMBL" id="KAG2901321.1"/>
    </source>
</evidence>
<evidence type="ECO:0000313" key="7">
    <source>
        <dbReference type="EMBL" id="KAG3210039.1"/>
    </source>
</evidence>
<gene>
    <name evidence="8" type="ORF">PC110_g18518</name>
    <name evidence="3" type="ORF">PC113_g19936</name>
    <name evidence="4" type="ORF">PC115_g19528</name>
    <name evidence="5" type="ORF">PC117_g21767</name>
    <name evidence="6" type="ORF">PC118_g19700</name>
    <name evidence="7" type="ORF">PC129_g18959</name>
</gene>
<reference evidence="8 9" key="1">
    <citation type="submission" date="2018-01" db="EMBL/GenBank/DDBJ databases">
        <title>Draft genome of the strawberry crown rot pathogen Phytophthora cactorum.</title>
        <authorList>
            <person name="Armitage A.D."/>
            <person name="Lysoe E."/>
            <person name="Nellist C.F."/>
            <person name="Harrison R.J."/>
            <person name="Brurberg M.B."/>
        </authorList>
    </citation>
    <scope>NUCLEOTIDE SEQUENCE [LARGE SCALE GENOMIC DNA]</scope>
    <source>
        <strain evidence="8 9">10300</strain>
    </source>
</reference>
<dbReference type="EMBL" id="MJFZ01000797">
    <property type="protein sequence ID" value="RAW25062.1"/>
    <property type="molecule type" value="Genomic_DNA"/>
</dbReference>
<keyword evidence="9" id="KW-1185">Reference proteome</keyword>
<dbReference type="Proteomes" id="UP000760860">
    <property type="component" value="Unassembled WGS sequence"/>
</dbReference>
<accession>A0A329RNX5</accession>
<comment type="caution">
    <text evidence="8">The sequence shown here is derived from an EMBL/GenBank/DDBJ whole genome shotgun (WGS) entry which is preliminary data.</text>
</comment>
<dbReference type="Proteomes" id="UP000774804">
    <property type="component" value="Unassembled WGS sequence"/>
</dbReference>
<dbReference type="EMBL" id="RCMV01001157">
    <property type="protein sequence ID" value="KAG3210039.1"/>
    <property type="molecule type" value="Genomic_DNA"/>
</dbReference>
<keyword evidence="1" id="KW-0812">Transmembrane</keyword>
<dbReference type="PANTHER" id="PTHR46599">
    <property type="entry name" value="PIGGYBAC TRANSPOSABLE ELEMENT-DERIVED PROTEIN 4"/>
    <property type="match status" value="1"/>
</dbReference>
<dbReference type="Proteomes" id="UP000736787">
    <property type="component" value="Unassembled WGS sequence"/>
</dbReference>
<dbReference type="EMBL" id="RCML01001101">
    <property type="protein sequence ID" value="KAG2965507.1"/>
    <property type="molecule type" value="Genomic_DNA"/>
</dbReference>
<keyword evidence="1" id="KW-1133">Transmembrane helix</keyword>
<evidence type="ECO:0000313" key="8">
    <source>
        <dbReference type="EMBL" id="RAW25062.1"/>
    </source>
</evidence>
<dbReference type="InterPro" id="IPR029526">
    <property type="entry name" value="PGBD"/>
</dbReference>
<organism evidence="8 9">
    <name type="scientific">Phytophthora cactorum</name>
    <dbReference type="NCBI Taxonomy" id="29920"/>
    <lineage>
        <taxon>Eukaryota</taxon>
        <taxon>Sar</taxon>
        <taxon>Stramenopiles</taxon>
        <taxon>Oomycota</taxon>
        <taxon>Peronosporomycetes</taxon>
        <taxon>Peronosporales</taxon>
        <taxon>Peronosporaceae</taxon>
        <taxon>Phytophthora</taxon>
    </lineage>
</organism>
<dbReference type="PANTHER" id="PTHR46599:SF3">
    <property type="entry name" value="PIGGYBAC TRANSPOSABLE ELEMENT-DERIVED PROTEIN 4"/>
    <property type="match status" value="1"/>
</dbReference>
<feature type="transmembrane region" description="Helical" evidence="1">
    <location>
        <begin position="84"/>
        <end position="104"/>
    </location>
</feature>
<dbReference type="OrthoDB" id="105078at2759"/>
<evidence type="ECO:0000313" key="4">
    <source>
        <dbReference type="EMBL" id="KAG2890345.1"/>
    </source>
</evidence>
<dbReference type="Proteomes" id="UP000697107">
    <property type="component" value="Unassembled WGS sequence"/>
</dbReference>
<dbReference type="EMBL" id="RCMI01001123">
    <property type="protein sequence ID" value="KAG2890345.1"/>
    <property type="molecule type" value="Genomic_DNA"/>
</dbReference>
<feature type="domain" description="PiggyBac transposable element-derived protein" evidence="2">
    <location>
        <begin position="9"/>
        <end position="101"/>
    </location>
</feature>
<evidence type="ECO:0000313" key="9">
    <source>
        <dbReference type="Proteomes" id="UP000251314"/>
    </source>
</evidence>
<dbReference type="EMBL" id="RCMG01001081">
    <property type="protein sequence ID" value="KAG2836898.1"/>
    <property type="molecule type" value="Genomic_DNA"/>
</dbReference>
<evidence type="ECO:0000259" key="2">
    <source>
        <dbReference type="Pfam" id="PF13843"/>
    </source>
</evidence>
<proteinExistence type="predicted"/>
<sequence length="213" mass="24756">MAQNKRFSQITAVMWMDQNPVHILSSGGNREIGTVARRVDGEIRQVPAPDLVRDYHRWMGSVDVHDQLWMQRYSVQLGYKSRKYYRALFLGPLVLVLVNAFIVHRYHRKVNNKRPPKHFAFFEELMKQLLVVDTVEAFNDIAEATSMKERTAPSPARSVLTQEQQPVPMGHHLEKIPDTVDCDHGVKRRHWSCKVCAIYPVKPRKFTKYFSPG</sequence>
<reference evidence="3" key="2">
    <citation type="submission" date="2018-10" db="EMBL/GenBank/DDBJ databases">
        <title>Effector identification in a new, highly contiguous assembly of the strawberry crown rot pathogen Phytophthora cactorum.</title>
        <authorList>
            <person name="Armitage A.D."/>
            <person name="Nellist C.F."/>
            <person name="Bates H."/>
            <person name="Vickerstaff R.J."/>
            <person name="Harrison R.J."/>
        </authorList>
    </citation>
    <scope>NUCLEOTIDE SEQUENCE</scope>
    <source>
        <strain evidence="3">15-7</strain>
        <strain evidence="4">4032</strain>
        <strain evidence="5">4040</strain>
        <strain evidence="6">P415</strain>
        <strain evidence="7">P421</strain>
    </source>
</reference>
<dbReference type="AlphaFoldDB" id="A0A329RNX5"/>
<dbReference type="Proteomes" id="UP000735874">
    <property type="component" value="Unassembled WGS sequence"/>
</dbReference>
<dbReference type="Proteomes" id="UP000251314">
    <property type="component" value="Unassembled WGS sequence"/>
</dbReference>
<dbReference type="EMBL" id="RCMK01001128">
    <property type="protein sequence ID" value="KAG2901321.1"/>
    <property type="molecule type" value="Genomic_DNA"/>
</dbReference>
<evidence type="ECO:0000313" key="6">
    <source>
        <dbReference type="EMBL" id="KAG2965507.1"/>
    </source>
</evidence>
<name>A0A329RNX5_9STRA</name>